<dbReference type="InterPro" id="IPR019400">
    <property type="entry name" value="Peptidase_C65_otubain"/>
</dbReference>
<comment type="caution">
    <text evidence="9">The sequence shown here is derived from an EMBL/GenBank/DDBJ whole genome shotgun (WGS) entry which is preliminary data.</text>
</comment>
<dbReference type="InterPro" id="IPR003323">
    <property type="entry name" value="OTU_dom"/>
</dbReference>
<evidence type="ECO:0000256" key="1">
    <source>
        <dbReference type="ARBA" id="ARBA00000707"/>
    </source>
</evidence>
<dbReference type="GO" id="GO:0006508">
    <property type="term" value="P:proteolysis"/>
    <property type="evidence" value="ECO:0007669"/>
    <property type="project" value="UniProtKB-KW"/>
</dbReference>
<accession>A0A9N8V7Z4</accession>
<dbReference type="Gene3D" id="1.20.1300.20">
    <property type="entry name" value="Peptidase C65 Otubain, subdomain 2"/>
    <property type="match status" value="1"/>
</dbReference>
<proteinExistence type="predicted"/>
<keyword evidence="10" id="KW-1185">Reference proteome</keyword>
<evidence type="ECO:0000313" key="10">
    <source>
        <dbReference type="Proteomes" id="UP000789706"/>
    </source>
</evidence>
<reference evidence="9" key="1">
    <citation type="submission" date="2021-06" db="EMBL/GenBank/DDBJ databases">
        <authorList>
            <person name="Kallberg Y."/>
            <person name="Tangrot J."/>
            <person name="Rosling A."/>
        </authorList>
    </citation>
    <scope>NUCLEOTIDE SEQUENCE</scope>
    <source>
        <strain evidence="9">AZ414A</strain>
    </source>
</reference>
<feature type="compositionally biased region" description="Polar residues" evidence="7">
    <location>
        <begin position="58"/>
        <end position="101"/>
    </location>
</feature>
<dbReference type="Gene3D" id="3.30.200.60">
    <property type="entry name" value="Peptidase C65 Otubain, subdomain 1"/>
    <property type="match status" value="1"/>
</dbReference>
<evidence type="ECO:0000313" key="9">
    <source>
        <dbReference type="EMBL" id="CAG8446312.1"/>
    </source>
</evidence>
<dbReference type="InterPro" id="IPR042468">
    <property type="entry name" value="Peptidase_C65_otubain_sub1"/>
</dbReference>
<dbReference type="PROSITE" id="PS50802">
    <property type="entry name" value="OTU"/>
    <property type="match status" value="1"/>
</dbReference>
<dbReference type="PANTHER" id="PTHR12931">
    <property type="entry name" value="UBIQUITIN THIOLESTERASE PROTEIN OTUB"/>
    <property type="match status" value="1"/>
</dbReference>
<evidence type="ECO:0000256" key="4">
    <source>
        <dbReference type="ARBA" id="ARBA00022786"/>
    </source>
</evidence>
<dbReference type="GO" id="GO:0071108">
    <property type="term" value="P:protein K48-linked deubiquitination"/>
    <property type="evidence" value="ECO:0007669"/>
    <property type="project" value="TreeGrafter"/>
</dbReference>
<evidence type="ECO:0000256" key="7">
    <source>
        <dbReference type="SAM" id="MobiDB-lite"/>
    </source>
</evidence>
<evidence type="ECO:0000256" key="6">
    <source>
        <dbReference type="ARBA" id="ARBA00022807"/>
    </source>
</evidence>
<feature type="compositionally biased region" description="Low complexity" evidence="7">
    <location>
        <begin position="8"/>
        <end position="31"/>
    </location>
</feature>
<keyword evidence="5" id="KW-0378">Hydrolase</keyword>
<dbReference type="GO" id="GO:0043130">
    <property type="term" value="F:ubiquitin binding"/>
    <property type="evidence" value="ECO:0007669"/>
    <property type="project" value="TreeGrafter"/>
</dbReference>
<sequence>MGGGEIVQQIDQTNQTNNIDGVPPVETSPSTTTYENVQLSTAASENVQLNTVVGENVEATSPSTEVAENVQPTSPSTVTEASPSAVTSENFQPTTPSTVTGENVPEVISESSEGEGLKQEPIDTNASNESTIKVEESSQTEPVVSSNDSRTHPPEGGFSETSSIPKEYQATFEQNAEYCEAIRKEAAEKSPLVCLPEPIDKLYEEYMNGSEVFRQKIMKLTENHRRIRRCRGDGNSFGFAWFEQLMVCKNKVQDQAAINSLASTKPLLDSVGYQKYVYEDFYDVFEGHLKSIGEGRHDDDTLLSIFQTDEISNQIVLYLRFITAAYLKKYRDEYEPFLDFDFGMDDFCSKFVEVMDQEADHIHVIALTKALKVPVEVAYMSGSSSMDQVNFHEFYPEETEKGVNSPKPLVLLYRPGHYDILYRND</sequence>
<name>A0A9N8V7Z4_9GLOM</name>
<feature type="domain" description="OTU" evidence="8">
    <location>
        <begin position="225"/>
        <end position="424"/>
    </location>
</feature>
<protein>
    <recommendedName>
        <fullName evidence="2">ubiquitinyl hydrolase 1</fullName>
        <ecNumber evidence="2">3.4.19.12</ecNumber>
    </recommendedName>
</protein>
<dbReference type="CDD" id="cd22749">
    <property type="entry name" value="Otubain_C65"/>
    <property type="match status" value="1"/>
</dbReference>
<gene>
    <name evidence="9" type="ORF">DEBURN_LOCUS1818</name>
</gene>
<dbReference type="OrthoDB" id="18915at2759"/>
<dbReference type="GO" id="GO:0004843">
    <property type="term" value="F:cysteine-type deubiquitinase activity"/>
    <property type="evidence" value="ECO:0007669"/>
    <property type="project" value="UniProtKB-EC"/>
</dbReference>
<comment type="catalytic activity">
    <reaction evidence="1">
        <text>Thiol-dependent hydrolysis of ester, thioester, amide, peptide and isopeptide bonds formed by the C-terminal Gly of ubiquitin (a 76-residue protein attached to proteins as an intracellular targeting signal).</text>
        <dbReference type="EC" id="3.4.19.12"/>
    </reaction>
</comment>
<keyword evidence="6" id="KW-0788">Thiol protease</keyword>
<dbReference type="SUPFAM" id="SSF54001">
    <property type="entry name" value="Cysteine proteinases"/>
    <property type="match status" value="1"/>
</dbReference>
<feature type="region of interest" description="Disordered" evidence="7">
    <location>
        <begin position="58"/>
        <end position="164"/>
    </location>
</feature>
<dbReference type="InterPro" id="IPR042467">
    <property type="entry name" value="Peptidase_C65_otubain_sub2"/>
</dbReference>
<evidence type="ECO:0000259" key="8">
    <source>
        <dbReference type="PROSITE" id="PS50802"/>
    </source>
</evidence>
<keyword evidence="3" id="KW-0645">Protease</keyword>
<dbReference type="GO" id="GO:0005634">
    <property type="term" value="C:nucleus"/>
    <property type="evidence" value="ECO:0007669"/>
    <property type="project" value="TreeGrafter"/>
</dbReference>
<dbReference type="EMBL" id="CAJVPK010000089">
    <property type="protein sequence ID" value="CAG8446312.1"/>
    <property type="molecule type" value="Genomic_DNA"/>
</dbReference>
<feature type="region of interest" description="Disordered" evidence="7">
    <location>
        <begin position="1"/>
        <end position="31"/>
    </location>
</feature>
<dbReference type="EC" id="3.4.19.12" evidence="2"/>
<dbReference type="InterPro" id="IPR038765">
    <property type="entry name" value="Papain-like_cys_pep_sf"/>
</dbReference>
<dbReference type="AlphaFoldDB" id="A0A9N8V7Z4"/>
<dbReference type="Proteomes" id="UP000789706">
    <property type="component" value="Unassembled WGS sequence"/>
</dbReference>
<keyword evidence="4" id="KW-0833">Ubl conjugation pathway</keyword>
<dbReference type="PANTHER" id="PTHR12931:SF15">
    <property type="entry name" value="UBIQUITIN THIOESTERASE OTUBAIN-LIKE"/>
    <property type="match status" value="1"/>
</dbReference>
<evidence type="ECO:0000256" key="2">
    <source>
        <dbReference type="ARBA" id="ARBA00012759"/>
    </source>
</evidence>
<organism evidence="9 10">
    <name type="scientific">Diversispora eburnea</name>
    <dbReference type="NCBI Taxonomy" id="1213867"/>
    <lineage>
        <taxon>Eukaryota</taxon>
        <taxon>Fungi</taxon>
        <taxon>Fungi incertae sedis</taxon>
        <taxon>Mucoromycota</taxon>
        <taxon>Glomeromycotina</taxon>
        <taxon>Glomeromycetes</taxon>
        <taxon>Diversisporales</taxon>
        <taxon>Diversisporaceae</taxon>
        <taxon>Diversispora</taxon>
    </lineage>
</organism>
<dbReference type="Pfam" id="PF10275">
    <property type="entry name" value="Peptidase_C65"/>
    <property type="match status" value="1"/>
</dbReference>
<feature type="compositionally biased region" description="Polar residues" evidence="7">
    <location>
        <begin position="122"/>
        <end position="148"/>
    </location>
</feature>
<evidence type="ECO:0000256" key="5">
    <source>
        <dbReference type="ARBA" id="ARBA00022801"/>
    </source>
</evidence>
<evidence type="ECO:0000256" key="3">
    <source>
        <dbReference type="ARBA" id="ARBA00022670"/>
    </source>
</evidence>